<dbReference type="HOGENOM" id="CLU_152986_0_0_2"/>
<evidence type="ECO:0000313" key="3">
    <source>
        <dbReference type="Proteomes" id="UP000001304"/>
    </source>
</evidence>
<feature type="transmembrane region" description="Helical" evidence="1">
    <location>
        <begin position="47"/>
        <end position="67"/>
    </location>
</feature>
<organism evidence="2 3">
    <name type="scientific">Ignisphaera aggregans (strain DSM 17230 / JCM 13409 / AQ1.S1)</name>
    <dbReference type="NCBI Taxonomy" id="583356"/>
    <lineage>
        <taxon>Archaea</taxon>
        <taxon>Thermoproteota</taxon>
        <taxon>Thermoprotei</taxon>
        <taxon>Desulfurococcales</taxon>
        <taxon>Desulfurococcaceae</taxon>
        <taxon>Ignisphaera</taxon>
    </lineage>
</organism>
<protein>
    <recommendedName>
        <fullName evidence="4">FUN14 family protein</fullName>
    </recommendedName>
</protein>
<gene>
    <name evidence="2" type="ordered locus">Igag_0420</name>
</gene>
<evidence type="ECO:0000313" key="2">
    <source>
        <dbReference type="EMBL" id="ADM27258.1"/>
    </source>
</evidence>
<reference evidence="2 3" key="1">
    <citation type="journal article" date="2010" name="Stand. Genomic Sci.">
        <title>Complete genome sequence of Ignisphaera aggregans type strain (AQ1.S1).</title>
        <authorList>
            <person name="Goker M."/>
            <person name="Held B."/>
            <person name="Lapidus A."/>
            <person name="Nolan M."/>
            <person name="Spring S."/>
            <person name="Yasawong M."/>
            <person name="Lucas S."/>
            <person name="Glavina Del Rio T."/>
            <person name="Tice H."/>
            <person name="Cheng J.F."/>
            <person name="Goodwin L."/>
            <person name="Tapia R."/>
            <person name="Pitluck S."/>
            <person name="Liolios K."/>
            <person name="Ivanova N."/>
            <person name="Mavromatis K."/>
            <person name="Mikhailova N."/>
            <person name="Pati A."/>
            <person name="Chen A."/>
            <person name="Palaniappan K."/>
            <person name="Brambilla E."/>
            <person name="Land M."/>
            <person name="Hauser L."/>
            <person name="Chang Y.J."/>
            <person name="Jeffries C.D."/>
            <person name="Brettin T."/>
            <person name="Detter J.C."/>
            <person name="Han C."/>
            <person name="Rohde M."/>
            <person name="Sikorski J."/>
            <person name="Woyke T."/>
            <person name="Bristow J."/>
            <person name="Eisen J.A."/>
            <person name="Markowitz V."/>
            <person name="Hugenholtz P."/>
            <person name="Kyrpides N.C."/>
            <person name="Klenk H.P."/>
        </authorList>
    </citation>
    <scope>NUCLEOTIDE SEQUENCE [LARGE SCALE GENOMIC DNA]</scope>
    <source>
        <strain evidence="3">DSM 17230 / JCM 13409 / AQ1.S1</strain>
    </source>
</reference>
<dbReference type="AlphaFoldDB" id="E0SRI3"/>
<feature type="transmembrane region" description="Helical" evidence="1">
    <location>
        <begin position="87"/>
        <end position="112"/>
    </location>
</feature>
<sequence length="114" mass="12277">MSTTTPIPEVSELLATAFSNPQSAIVFIIQFLLGLALGYVAAKAFKYIIAMIIIIVIGTFLSIWSLGGSLSQVFETLRPMLDLARNFAIVLGIFTVTPIAIGFVIGVVIALFRK</sequence>
<dbReference type="BioCyc" id="IAGG583356:GHAH-423-MONOMER"/>
<dbReference type="EMBL" id="CP002098">
    <property type="protein sequence ID" value="ADM27258.1"/>
    <property type="molecule type" value="Genomic_DNA"/>
</dbReference>
<feature type="transmembrane region" description="Helical" evidence="1">
    <location>
        <begin position="20"/>
        <end position="40"/>
    </location>
</feature>
<evidence type="ECO:0000256" key="1">
    <source>
        <dbReference type="SAM" id="Phobius"/>
    </source>
</evidence>
<proteinExistence type="predicted"/>
<keyword evidence="1" id="KW-0472">Membrane</keyword>
<evidence type="ECO:0008006" key="4">
    <source>
        <dbReference type="Google" id="ProtNLM"/>
    </source>
</evidence>
<dbReference type="Proteomes" id="UP000001304">
    <property type="component" value="Chromosome"/>
</dbReference>
<dbReference type="KEGG" id="iag:Igag_0420"/>
<name>E0SRI3_IGNAA</name>
<keyword evidence="3" id="KW-1185">Reference proteome</keyword>
<accession>E0SRI3</accession>
<keyword evidence="1" id="KW-0812">Transmembrane</keyword>
<keyword evidence="1" id="KW-1133">Transmembrane helix</keyword>